<dbReference type="CDD" id="cd10442">
    <property type="entry name" value="GIY-YIG_PLEs"/>
    <property type="match status" value="1"/>
</dbReference>
<dbReference type="InParanoid" id="E2ABG8"/>
<feature type="non-terminal residue" evidence="2">
    <location>
        <position position="1"/>
    </location>
</feature>
<evidence type="ECO:0000259" key="1">
    <source>
        <dbReference type="PROSITE" id="PS50164"/>
    </source>
</evidence>
<dbReference type="Gene3D" id="3.40.1440.10">
    <property type="entry name" value="GIY-YIG endonuclease"/>
    <property type="match status" value="1"/>
</dbReference>
<dbReference type="PROSITE" id="PS50164">
    <property type="entry name" value="GIY_YIG"/>
    <property type="match status" value="1"/>
</dbReference>
<feature type="domain" description="GIY-YIG" evidence="1">
    <location>
        <begin position="127"/>
        <end position="209"/>
    </location>
</feature>
<dbReference type="InterPro" id="IPR058912">
    <property type="entry name" value="HTH_animal"/>
</dbReference>
<feature type="non-terminal residue" evidence="2">
    <location>
        <position position="216"/>
    </location>
</feature>
<keyword evidence="3" id="KW-1185">Reference proteome</keyword>
<accession>E2ABG8</accession>
<dbReference type="InterPro" id="IPR000305">
    <property type="entry name" value="GIY-YIG_endonuc"/>
</dbReference>
<dbReference type="PANTHER" id="PTHR21301">
    <property type="entry name" value="REVERSE TRANSCRIPTASE"/>
    <property type="match status" value="1"/>
</dbReference>
<dbReference type="OMA" id="EINYAST"/>
<proteinExistence type="predicted"/>
<evidence type="ECO:0000313" key="3">
    <source>
        <dbReference type="Proteomes" id="UP000000311"/>
    </source>
</evidence>
<dbReference type="OrthoDB" id="7551835at2759"/>
<dbReference type="Pfam" id="PF26215">
    <property type="entry name" value="HTH_animal"/>
    <property type="match status" value="1"/>
</dbReference>
<sequence>FLSQHPDCQKRGTIISLIDRAFKLSHPIFHRKNFMLIIEILLNNGYPLKFIFDTINHRLRFLTRTSTSDALIEKETSSFFTVPFLPSLTNNFGNILKDTNIKLSYYSLNKINTIIKAHKDRIPKVSNKNVVYKIECGNCDASYVGQTGRKLITRINEHKKHINRVTTNKSVITEHRLNFDHDFRWDDVKILDKESFYNKRLISEMLYIKRQHNGLN</sequence>
<evidence type="ECO:0000313" key="2">
    <source>
        <dbReference type="EMBL" id="EFN69218.1"/>
    </source>
</evidence>
<dbReference type="InterPro" id="IPR035901">
    <property type="entry name" value="GIY-YIG_endonuc_sf"/>
</dbReference>
<dbReference type="EMBL" id="GL438247">
    <property type="protein sequence ID" value="EFN69218.1"/>
    <property type="molecule type" value="Genomic_DNA"/>
</dbReference>
<organism evidence="3">
    <name type="scientific">Camponotus floridanus</name>
    <name type="common">Florida carpenter ant</name>
    <dbReference type="NCBI Taxonomy" id="104421"/>
    <lineage>
        <taxon>Eukaryota</taxon>
        <taxon>Metazoa</taxon>
        <taxon>Ecdysozoa</taxon>
        <taxon>Arthropoda</taxon>
        <taxon>Hexapoda</taxon>
        <taxon>Insecta</taxon>
        <taxon>Pterygota</taxon>
        <taxon>Neoptera</taxon>
        <taxon>Endopterygota</taxon>
        <taxon>Hymenoptera</taxon>
        <taxon>Apocrita</taxon>
        <taxon>Aculeata</taxon>
        <taxon>Formicoidea</taxon>
        <taxon>Formicidae</taxon>
        <taxon>Formicinae</taxon>
        <taxon>Camponotus</taxon>
    </lineage>
</organism>
<protein>
    <recommendedName>
        <fullName evidence="1">GIY-YIG domain-containing protein</fullName>
    </recommendedName>
</protein>
<name>E2ABG8_CAMFO</name>
<dbReference type="Proteomes" id="UP000000311">
    <property type="component" value="Unassembled WGS sequence"/>
</dbReference>
<dbReference type="PANTHER" id="PTHR21301:SF11">
    <property type="entry name" value="GIY-YIG DOMAIN-CONTAINING PROTEIN"/>
    <property type="match status" value="1"/>
</dbReference>
<gene>
    <name evidence="2" type="ORF">EAG_08154</name>
</gene>
<reference evidence="2 3" key="1">
    <citation type="journal article" date="2010" name="Science">
        <title>Genomic comparison of the ants Camponotus floridanus and Harpegnathos saltator.</title>
        <authorList>
            <person name="Bonasio R."/>
            <person name="Zhang G."/>
            <person name="Ye C."/>
            <person name="Mutti N.S."/>
            <person name="Fang X."/>
            <person name="Qin N."/>
            <person name="Donahue G."/>
            <person name="Yang P."/>
            <person name="Li Q."/>
            <person name="Li C."/>
            <person name="Zhang P."/>
            <person name="Huang Z."/>
            <person name="Berger S.L."/>
            <person name="Reinberg D."/>
            <person name="Wang J."/>
            <person name="Liebig J."/>
        </authorList>
    </citation>
    <scope>NUCLEOTIDE SEQUENCE [LARGE SCALE GENOMIC DNA]</scope>
    <source>
        <strain evidence="3">C129</strain>
    </source>
</reference>
<dbReference type="AlphaFoldDB" id="E2ABG8"/>